<dbReference type="Proteomes" id="UP000501738">
    <property type="component" value="Segment"/>
</dbReference>
<protein>
    <submittedName>
        <fullName evidence="5">Putative tail fiber protein</fullName>
    </submittedName>
</protein>
<dbReference type="EMBL" id="MT104468">
    <property type="protein sequence ID" value="QJD54815.1"/>
    <property type="molecule type" value="Genomic_DNA"/>
</dbReference>
<reference evidence="5 6" key="1">
    <citation type="journal article" date="2020" name="Microb. Biotechnol.">
        <title>Phage biocontrol to combat Pseudomonas syringae pathogens causing disease in cherry.</title>
        <authorList>
            <person name="Rabiey M."/>
            <person name="Roy S.R."/>
            <person name="Holtappels D."/>
            <person name="Franceschetti L."/>
            <person name="Quilty B.J."/>
            <person name="Creeth R."/>
            <person name="Sundin G.W."/>
            <person name="Wagemans J."/>
            <person name="Lavigne R."/>
            <person name="Jackson R.W."/>
        </authorList>
    </citation>
    <scope>NUCLEOTIDE SEQUENCE [LARGE SCALE GENOMIC DNA]</scope>
</reference>
<dbReference type="GO" id="GO:0098015">
    <property type="term" value="C:virus tail"/>
    <property type="evidence" value="ECO:0007669"/>
    <property type="project" value="UniProtKB-KW"/>
</dbReference>
<gene>
    <name evidence="5" type="ORF">PssvBMR5_gp47</name>
</gene>
<evidence type="ECO:0000313" key="5">
    <source>
        <dbReference type="EMBL" id="QJD54815.1"/>
    </source>
</evidence>
<keyword evidence="3" id="KW-0946">Virion</keyword>
<evidence type="ECO:0000256" key="1">
    <source>
        <dbReference type="ARBA" id="ARBA00004328"/>
    </source>
</evidence>
<organism evidence="5 6">
    <name type="scientific">Pseudomonas phage MR5</name>
    <dbReference type="NCBI Taxonomy" id="2711172"/>
    <lineage>
        <taxon>Viruses</taxon>
        <taxon>Duplodnaviria</taxon>
        <taxon>Heunggongvirae</taxon>
        <taxon>Uroviricota</taxon>
        <taxon>Caudoviricetes</taxon>
        <taxon>Autographivirales</taxon>
        <taxon>Autoscriptoviridae</taxon>
        <taxon>Krylovirinae</taxon>
        <taxon>Mojovirus</taxon>
        <taxon>Mojovirus MR5</taxon>
    </lineage>
</organism>
<name>A0A6M3TCR5_9CAUD</name>
<keyword evidence="6" id="KW-1185">Reference proteome</keyword>
<comment type="subcellular location">
    <subcellularLocation>
        <location evidence="1">Virion</location>
    </subcellularLocation>
</comment>
<proteinExistence type="predicted"/>
<feature type="domain" description="Bacteriophage T7 tail fibre protein-like N-terminal" evidence="4">
    <location>
        <begin position="1"/>
        <end position="112"/>
    </location>
</feature>
<dbReference type="InterPro" id="IPR005604">
    <property type="entry name" value="Phage_T7_tail_fibre-like_N"/>
</dbReference>
<keyword evidence="2" id="KW-1227">Viral tail protein</keyword>
<dbReference type="Pfam" id="PF03906">
    <property type="entry name" value="Phage_T7_tail"/>
    <property type="match status" value="1"/>
</dbReference>
<sequence>MAQTPVVEDNYIGDGVNRVFALNWPYLSPVEVFVSVNGVNVPYAWLSGSASTVQTTVAPALGAEVRVYRDTRAVNVLHKFAAGVPFLPRYVDENNTQLLYAVQEGYTYSNAANVLAKQALEQSTTALGNAAVALAQSNTAILDSAAASADADEALGLATGVDAKASAALENSSQALTLALEAMEAVEDAGVASFNGRAGIVLPQAGDYTAAMIGYGGISVADRLDSLGLVSDNHESRIVDLEAYASTVVVGIANMRALDFAKHKFIMLAGYTTLGDVNSMYYYDPADTTTADDGGSCIVSSTGQRAKLNHNGSVTTAQFGCRDIVKHPGFSNHVNLDKWYKYLCATGSSGIISTFRHWLNADVVWDLSLVQTNGIRISGNQPVGAVLELAAGKTFSMYGTSPNSHVFYPVFEYFNVRGSFDGVFARLGRDDFSDAINVPTYNTVSFNNSSLVAAAETLRINFVLQASGKLIANGGGSGRPQSTAPKSLGTAMVIRQLHFSNLIIAAGNADKGLYFTGGDIHDNNFPILDIEEVNYGIICDTPKMTVNTIVNGTIVAYNAVNFSQGARNVFDNVGRTIYVSATGVANGVDMVSTVGCYFNDPGAHVLTPAMAGSTVQTTNTTGYKILVNIGGGTVTAVSIIGSDGVTRGVPIGAYANLSIFLQPNDKIAVTYSATPSWSWTALQ</sequence>
<evidence type="ECO:0000313" key="6">
    <source>
        <dbReference type="Proteomes" id="UP000501738"/>
    </source>
</evidence>
<accession>A0A6M3TCR5</accession>
<evidence type="ECO:0000256" key="2">
    <source>
        <dbReference type="ARBA" id="ARBA00022732"/>
    </source>
</evidence>
<evidence type="ECO:0000259" key="4">
    <source>
        <dbReference type="Pfam" id="PF03906"/>
    </source>
</evidence>
<evidence type="ECO:0000256" key="3">
    <source>
        <dbReference type="ARBA" id="ARBA00022844"/>
    </source>
</evidence>